<protein>
    <submittedName>
        <fullName evidence="2">Uncharacterized protein</fullName>
    </submittedName>
</protein>
<dbReference type="AlphaFoldDB" id="A0AAE1QTP0"/>
<evidence type="ECO:0000256" key="1">
    <source>
        <dbReference type="SAM" id="MobiDB-lite"/>
    </source>
</evidence>
<reference evidence="2" key="1">
    <citation type="submission" date="2023-12" db="EMBL/GenBank/DDBJ databases">
        <title>Genome assembly of Anisodus tanguticus.</title>
        <authorList>
            <person name="Wang Y.-J."/>
        </authorList>
    </citation>
    <scope>NUCLEOTIDE SEQUENCE</scope>
    <source>
        <strain evidence="2">KB-2021</strain>
        <tissue evidence="2">Leaf</tissue>
    </source>
</reference>
<comment type="caution">
    <text evidence="2">The sequence shown here is derived from an EMBL/GenBank/DDBJ whole genome shotgun (WGS) entry which is preliminary data.</text>
</comment>
<evidence type="ECO:0000313" key="3">
    <source>
        <dbReference type="Proteomes" id="UP001291623"/>
    </source>
</evidence>
<name>A0AAE1QTP0_9SOLA</name>
<keyword evidence="3" id="KW-1185">Reference proteome</keyword>
<proteinExistence type="predicted"/>
<gene>
    <name evidence="2" type="ORF">RND71_042424</name>
</gene>
<feature type="region of interest" description="Disordered" evidence="1">
    <location>
        <begin position="191"/>
        <end position="221"/>
    </location>
</feature>
<dbReference type="Proteomes" id="UP001291623">
    <property type="component" value="Unassembled WGS sequence"/>
</dbReference>
<dbReference type="EMBL" id="JAVYJV010000024">
    <property type="protein sequence ID" value="KAK4337937.1"/>
    <property type="molecule type" value="Genomic_DNA"/>
</dbReference>
<dbReference type="Gene3D" id="1.10.472.10">
    <property type="entry name" value="Cyclin-like"/>
    <property type="match status" value="1"/>
</dbReference>
<evidence type="ECO:0000313" key="2">
    <source>
        <dbReference type="EMBL" id="KAK4337937.1"/>
    </source>
</evidence>
<accession>A0AAE1QTP0</accession>
<organism evidence="2 3">
    <name type="scientific">Anisodus tanguticus</name>
    <dbReference type="NCBI Taxonomy" id="243964"/>
    <lineage>
        <taxon>Eukaryota</taxon>
        <taxon>Viridiplantae</taxon>
        <taxon>Streptophyta</taxon>
        <taxon>Embryophyta</taxon>
        <taxon>Tracheophyta</taxon>
        <taxon>Spermatophyta</taxon>
        <taxon>Magnoliopsida</taxon>
        <taxon>eudicotyledons</taxon>
        <taxon>Gunneridae</taxon>
        <taxon>Pentapetalae</taxon>
        <taxon>asterids</taxon>
        <taxon>lamiids</taxon>
        <taxon>Solanales</taxon>
        <taxon>Solanaceae</taxon>
        <taxon>Solanoideae</taxon>
        <taxon>Hyoscyameae</taxon>
        <taxon>Anisodus</taxon>
    </lineage>
</organism>
<sequence length="221" mass="25045">MRHELVDWIVEIVDSHKLLPDTLYLAVKSRRGQPAFEKEAEEDNQLLKKKQRTKQLFEKFTLQPTVPPWNPALQKCSEYRVADLRICVSFLQDLRIYVVGLSLIFGRYVGCGGRHDGTIYGVENNTADDGRADGTTWGEPTMGAGVAVAVAFKFGVMSPISVRMTRKAIARESDGDINSCQEDIIKEDTWKAAEQKGQKKKETTSKKNYNKDKNFENIRQS</sequence>